<feature type="transmembrane region" description="Helical" evidence="11">
    <location>
        <begin position="314"/>
        <end position="336"/>
    </location>
</feature>
<accession>A0A1D2N053</accession>
<comment type="similarity">
    <text evidence="2 9">Belongs to the G-protein coupled receptor 1 family.</text>
</comment>
<dbReference type="CDD" id="cd00637">
    <property type="entry name" value="7tm_classA_rhodopsin-like"/>
    <property type="match status" value="1"/>
</dbReference>
<dbReference type="SUPFAM" id="SSF81321">
    <property type="entry name" value="Family A G protein-coupled receptor-like"/>
    <property type="match status" value="1"/>
</dbReference>
<evidence type="ECO:0000256" key="4">
    <source>
        <dbReference type="ARBA" id="ARBA00022989"/>
    </source>
</evidence>
<evidence type="ECO:0000256" key="3">
    <source>
        <dbReference type="ARBA" id="ARBA00022692"/>
    </source>
</evidence>
<dbReference type="PROSITE" id="PS00237">
    <property type="entry name" value="G_PROTEIN_RECEP_F1_1"/>
    <property type="match status" value="1"/>
</dbReference>
<feature type="transmembrane region" description="Helical" evidence="11">
    <location>
        <begin position="163"/>
        <end position="186"/>
    </location>
</feature>
<comment type="subcellular location">
    <subcellularLocation>
        <location evidence="1">Membrane</location>
        <topology evidence="1">Multi-pass membrane protein</topology>
    </subcellularLocation>
</comment>
<reference evidence="13 14" key="1">
    <citation type="journal article" date="2016" name="Genome Biol. Evol.">
        <title>Gene Family Evolution Reflects Adaptation to Soil Environmental Stressors in the Genome of the Collembolan Orchesella cincta.</title>
        <authorList>
            <person name="Faddeeva-Vakhrusheva A."/>
            <person name="Derks M.F."/>
            <person name="Anvar S.Y."/>
            <person name="Agamennone V."/>
            <person name="Suring W."/>
            <person name="Smit S."/>
            <person name="van Straalen N.M."/>
            <person name="Roelofs D."/>
        </authorList>
    </citation>
    <scope>NUCLEOTIDE SEQUENCE [LARGE SCALE GENOMIC DNA]</scope>
    <source>
        <tissue evidence="13">Mixed pool</tissue>
    </source>
</reference>
<feature type="transmembrane region" description="Helical" evidence="11">
    <location>
        <begin position="89"/>
        <end position="110"/>
    </location>
</feature>
<sequence>MGEVPQDLMIGFNLPIDNTTLDFNYTDTLSSDKLSNTSSSESDLTKERLQDSIYLTLYSATCIAALFGNSIVCKVVFCKSHMRTFTNLLLANMAISDILCALMFPLGLLVCWDNTMLQTGHYMCIVAKVIQLLSFQVSSITMMVVAVDRFLLVHYPILRAHRVVPVIALMVAVWIIAFGVIVGTSPQLAFHRYFTPEMSYIKCEIAVVFTFTVLSPTAKRIGLIIANLAHFWIPLFVILVCYASISWKVLNRNVGNMTVTQQDTLIRAKWKTIKMLIAAVSVFFLCWFPFFILNMMDYFIGNLKRERPCNKSGAFFLTIWIAFTSCCWSPFVYWIYSEDFREGLRVFGDFACFKYISKNGDDGKDGESSGRRTRTRTMSSRIVDA</sequence>
<proteinExistence type="inferred from homology"/>
<dbReference type="PROSITE" id="PS50262">
    <property type="entry name" value="G_PROTEIN_RECEP_F1_2"/>
    <property type="match status" value="1"/>
</dbReference>
<evidence type="ECO:0000256" key="8">
    <source>
        <dbReference type="ARBA" id="ARBA00023224"/>
    </source>
</evidence>
<evidence type="ECO:0000256" key="11">
    <source>
        <dbReference type="SAM" id="Phobius"/>
    </source>
</evidence>
<dbReference type="PANTHER" id="PTHR45695:SF9">
    <property type="entry name" value="LEUCOKININ RECEPTOR"/>
    <property type="match status" value="1"/>
</dbReference>
<evidence type="ECO:0000256" key="9">
    <source>
        <dbReference type="RuleBase" id="RU000688"/>
    </source>
</evidence>
<evidence type="ECO:0000313" key="13">
    <source>
        <dbReference type="EMBL" id="ODM98581.1"/>
    </source>
</evidence>
<feature type="compositionally biased region" description="Basic and acidic residues" evidence="10">
    <location>
        <begin position="361"/>
        <end position="370"/>
    </location>
</feature>
<evidence type="ECO:0000256" key="10">
    <source>
        <dbReference type="SAM" id="MobiDB-lite"/>
    </source>
</evidence>
<dbReference type="InterPro" id="IPR017452">
    <property type="entry name" value="GPCR_Rhodpsn_7TM"/>
</dbReference>
<keyword evidence="6 11" id="KW-0472">Membrane</keyword>
<dbReference type="OMA" id="ICAMWES"/>
<evidence type="ECO:0000259" key="12">
    <source>
        <dbReference type="PROSITE" id="PS50262"/>
    </source>
</evidence>
<dbReference type="GO" id="GO:0005886">
    <property type="term" value="C:plasma membrane"/>
    <property type="evidence" value="ECO:0007669"/>
    <property type="project" value="TreeGrafter"/>
</dbReference>
<dbReference type="STRING" id="48709.A0A1D2N053"/>
<feature type="transmembrane region" description="Helical" evidence="11">
    <location>
        <begin position="221"/>
        <end position="245"/>
    </location>
</feature>
<feature type="compositionally biased region" description="Low complexity" evidence="10">
    <location>
        <begin position="376"/>
        <end position="385"/>
    </location>
</feature>
<feature type="domain" description="G-protein coupled receptors family 1 profile" evidence="12">
    <location>
        <begin position="68"/>
        <end position="333"/>
    </location>
</feature>
<gene>
    <name evidence="13" type="ORF">Ocin01_08099</name>
</gene>
<feature type="transmembrane region" description="Helical" evidence="11">
    <location>
        <begin position="53"/>
        <end position="77"/>
    </location>
</feature>
<keyword evidence="3 9" id="KW-0812">Transmembrane</keyword>
<keyword evidence="5 9" id="KW-0297">G-protein coupled receptor</keyword>
<dbReference type="PANTHER" id="PTHR45695">
    <property type="entry name" value="LEUCOKININ RECEPTOR-RELATED"/>
    <property type="match status" value="1"/>
</dbReference>
<dbReference type="Pfam" id="PF00001">
    <property type="entry name" value="7tm_1"/>
    <property type="match status" value="1"/>
</dbReference>
<evidence type="ECO:0000256" key="2">
    <source>
        <dbReference type="ARBA" id="ARBA00010663"/>
    </source>
</evidence>
<keyword evidence="8 9" id="KW-0807">Transducer</keyword>
<comment type="caution">
    <text evidence="13">The sequence shown here is derived from an EMBL/GenBank/DDBJ whole genome shotgun (WGS) entry which is preliminary data.</text>
</comment>
<dbReference type="EMBL" id="LJIJ01000341">
    <property type="protein sequence ID" value="ODM98581.1"/>
    <property type="molecule type" value="Genomic_DNA"/>
</dbReference>
<dbReference type="AlphaFoldDB" id="A0A1D2N053"/>
<dbReference type="Proteomes" id="UP000094527">
    <property type="component" value="Unassembled WGS sequence"/>
</dbReference>
<keyword evidence="7 9" id="KW-0675">Receptor</keyword>
<dbReference type="Gene3D" id="1.20.1070.10">
    <property type="entry name" value="Rhodopsin 7-helix transmembrane proteins"/>
    <property type="match status" value="1"/>
</dbReference>
<protein>
    <submittedName>
        <fullName evidence="13">Putative G-protein coupled receptor 83</fullName>
    </submittedName>
</protein>
<evidence type="ECO:0000256" key="7">
    <source>
        <dbReference type="ARBA" id="ARBA00023170"/>
    </source>
</evidence>
<dbReference type="OrthoDB" id="6435638at2759"/>
<evidence type="ECO:0000313" key="14">
    <source>
        <dbReference type="Proteomes" id="UP000094527"/>
    </source>
</evidence>
<name>A0A1D2N053_ORCCI</name>
<organism evidence="13 14">
    <name type="scientific">Orchesella cincta</name>
    <name type="common">Springtail</name>
    <name type="synonym">Podura cincta</name>
    <dbReference type="NCBI Taxonomy" id="48709"/>
    <lineage>
        <taxon>Eukaryota</taxon>
        <taxon>Metazoa</taxon>
        <taxon>Ecdysozoa</taxon>
        <taxon>Arthropoda</taxon>
        <taxon>Hexapoda</taxon>
        <taxon>Collembola</taxon>
        <taxon>Entomobryomorpha</taxon>
        <taxon>Entomobryoidea</taxon>
        <taxon>Orchesellidae</taxon>
        <taxon>Orchesellinae</taxon>
        <taxon>Orchesella</taxon>
    </lineage>
</organism>
<feature type="transmembrane region" description="Helical" evidence="11">
    <location>
        <begin position="273"/>
        <end position="293"/>
    </location>
</feature>
<evidence type="ECO:0000256" key="1">
    <source>
        <dbReference type="ARBA" id="ARBA00004141"/>
    </source>
</evidence>
<dbReference type="PRINTS" id="PR00237">
    <property type="entry name" value="GPCRRHODOPSN"/>
</dbReference>
<evidence type="ECO:0000256" key="5">
    <source>
        <dbReference type="ARBA" id="ARBA00023040"/>
    </source>
</evidence>
<feature type="region of interest" description="Disordered" evidence="10">
    <location>
        <begin position="361"/>
        <end position="385"/>
    </location>
</feature>
<dbReference type="GO" id="GO:0004930">
    <property type="term" value="F:G protein-coupled receptor activity"/>
    <property type="evidence" value="ECO:0007669"/>
    <property type="project" value="UniProtKB-KW"/>
</dbReference>
<keyword evidence="4 11" id="KW-1133">Transmembrane helix</keyword>
<keyword evidence="14" id="KW-1185">Reference proteome</keyword>
<evidence type="ECO:0000256" key="6">
    <source>
        <dbReference type="ARBA" id="ARBA00023136"/>
    </source>
</evidence>
<dbReference type="InterPro" id="IPR000276">
    <property type="entry name" value="GPCR_Rhodpsn"/>
</dbReference>
<feature type="transmembrane region" description="Helical" evidence="11">
    <location>
        <begin position="130"/>
        <end position="151"/>
    </location>
</feature>